<accession>A0A363NW77</accession>
<dbReference type="Proteomes" id="UP000250831">
    <property type="component" value="Unassembled WGS sequence"/>
</dbReference>
<proteinExistence type="predicted"/>
<evidence type="ECO:0000313" key="2">
    <source>
        <dbReference type="Proteomes" id="UP000250831"/>
    </source>
</evidence>
<dbReference type="RefSeq" id="WP_108633339.1">
    <property type="nucleotide sequence ID" value="NZ_QCXX01000002.1"/>
</dbReference>
<evidence type="ECO:0008006" key="3">
    <source>
        <dbReference type="Google" id="ProtNLM"/>
    </source>
</evidence>
<dbReference type="AlphaFoldDB" id="A0A363NW77"/>
<dbReference type="Gene3D" id="3.90.930.1">
    <property type="match status" value="1"/>
</dbReference>
<name>A0A363NW77_9SPHI</name>
<sequence>MKQIILLTILIFLGITAYCQEVRKLDDSYFLDLEKFEKGFGILEIKANPENREKEILTLKEGTYFLQNKNQKFWFKINGKHQFTETAKAQITKGEKLYTLYFTFENGLAIATDLKDTSGNLISHFETKDSVFVVKHFRQTGKLAKKIVLRTGVGLSDAVETAYYENGNIKSENDHINKTTRLFYENGKAEYFYHSGSEEKIYFNKNGQKTAHSYYSKDKEWCTEYFENGTIVSKNCNSADHSQKIQYCYKNGKLDYYEVELLSTGEIKKYDKNNKLLGSRKGMYPNTVPNSTKP</sequence>
<evidence type="ECO:0000313" key="1">
    <source>
        <dbReference type="EMBL" id="PUV25007.1"/>
    </source>
</evidence>
<gene>
    <name evidence="1" type="ORF">DCO56_08660</name>
</gene>
<dbReference type="OrthoDB" id="9812747at2"/>
<dbReference type="EMBL" id="QCXX01000002">
    <property type="protein sequence ID" value="PUV25007.1"/>
    <property type="molecule type" value="Genomic_DNA"/>
</dbReference>
<organism evidence="1 2">
    <name type="scientific">Sphingobacterium athyrii</name>
    <dbReference type="NCBI Taxonomy" id="2152717"/>
    <lineage>
        <taxon>Bacteria</taxon>
        <taxon>Pseudomonadati</taxon>
        <taxon>Bacteroidota</taxon>
        <taxon>Sphingobacteriia</taxon>
        <taxon>Sphingobacteriales</taxon>
        <taxon>Sphingobacteriaceae</taxon>
        <taxon>Sphingobacterium</taxon>
    </lineage>
</organism>
<comment type="caution">
    <text evidence="1">The sequence shown here is derived from an EMBL/GenBank/DDBJ whole genome shotgun (WGS) entry which is preliminary data.</text>
</comment>
<protein>
    <recommendedName>
        <fullName evidence="3">Toxin-antitoxin system YwqK family antitoxin</fullName>
    </recommendedName>
</protein>
<keyword evidence="2" id="KW-1185">Reference proteome</keyword>
<reference evidence="1 2" key="1">
    <citation type="submission" date="2018-04" db="EMBL/GenBank/DDBJ databases">
        <title>Sphingobacterium sp. M46 Genome.</title>
        <authorList>
            <person name="Cheng J."/>
            <person name="Li Y."/>
        </authorList>
    </citation>
    <scope>NUCLEOTIDE SEQUENCE [LARGE SCALE GENOMIC DNA]</scope>
    <source>
        <strain evidence="1 2">M46</strain>
    </source>
</reference>